<proteinExistence type="inferred from homology"/>
<organism evidence="10 11">
    <name type="scientific">Photobacterium aquae</name>
    <dbReference type="NCBI Taxonomy" id="1195763"/>
    <lineage>
        <taxon>Bacteria</taxon>
        <taxon>Pseudomonadati</taxon>
        <taxon>Pseudomonadota</taxon>
        <taxon>Gammaproteobacteria</taxon>
        <taxon>Vibrionales</taxon>
        <taxon>Vibrionaceae</taxon>
        <taxon>Photobacterium</taxon>
    </lineage>
</organism>
<name>A0A0J1JP98_9GAMM</name>
<evidence type="ECO:0000259" key="8">
    <source>
        <dbReference type="PROSITE" id="PS50192"/>
    </source>
</evidence>
<dbReference type="SMART" id="SM00283">
    <property type="entry name" value="MA"/>
    <property type="match status" value="1"/>
</dbReference>
<dbReference type="PROSITE" id="PS50192">
    <property type="entry name" value="T_SNARE"/>
    <property type="match status" value="1"/>
</dbReference>
<comment type="caution">
    <text evidence="10">The sequence shown here is derived from an EMBL/GenBank/DDBJ whole genome shotgun (WGS) entry which is preliminary data.</text>
</comment>
<sequence length="547" mass="59487">MLWFHNLSLKWKFVAPSLLIVIIFSCLSGLVIKVFSEQARIDKVLNQQLEPVQEKIAEGYRDLYQIITAGQGVLLSQDYSEQQAQYIALYHDDESKALGRLTSVSVLLDDGVIARQHQSILDEIRQSYQRWVEHYAYIVANPVSAETYFVNNKTRIDQDFSALTSALVEMRQVLADKEIALQEEVNQQVSVVTLILEVGVLLVAITSFVLAWLLAGIILRPLNQLSNSMEELSKGEGDLTQRIDITVNDEVGQLGKSFNGFVSTIHRTILEVSNTLESVVAATKRIEAESEDVIAKVVDQQEESALAATAVNEMSVTSDNVSSHANAAAEASLSASAESSQAKHQLKDAVSSMSQLAKDIDASSRVIGDLERDVDNIASILDVIRGIADQTNLLALNAAIEAARAGEQGRGFAVVADEVRSLASKTQASTGEIQSMIERLQHGSREAVLAMASSRDSGDHTMVLAETANGSLDAISDAISVINDMNLQIATAATQQSQVSDEINQNVQHIASNSEQVVGQVSQMGTAFSTLMGQCQQLQRQLGRFKV</sequence>
<keyword evidence="2" id="KW-0997">Cell inner membrane</keyword>
<dbReference type="CDD" id="cd06225">
    <property type="entry name" value="HAMP"/>
    <property type="match status" value="1"/>
</dbReference>
<dbReference type="FunFam" id="1.10.287.950:FF:000001">
    <property type="entry name" value="Methyl-accepting chemotaxis sensory transducer"/>
    <property type="match status" value="1"/>
</dbReference>
<comment type="similarity">
    <text evidence="4">Belongs to the methyl-accepting chemotaxis (MCP) protein family.</text>
</comment>
<dbReference type="Gene3D" id="6.10.340.10">
    <property type="match status" value="1"/>
</dbReference>
<evidence type="ECO:0000256" key="5">
    <source>
        <dbReference type="PROSITE-ProRule" id="PRU00284"/>
    </source>
</evidence>
<keyword evidence="3 5" id="KW-0807">Transducer</keyword>
<reference evidence="10 11" key="1">
    <citation type="submission" date="2015-05" db="EMBL/GenBank/DDBJ databases">
        <title>Photobacterium galathea sp. nov.</title>
        <authorList>
            <person name="Machado H."/>
            <person name="Gram L."/>
        </authorList>
    </citation>
    <scope>NUCLEOTIDE SEQUENCE [LARGE SCALE GENOMIC DNA]</scope>
    <source>
        <strain evidence="10 11">CGMCC 1.12159</strain>
    </source>
</reference>
<keyword evidence="2" id="KW-1003">Cell membrane</keyword>
<dbReference type="EMBL" id="LDOT01000023">
    <property type="protein sequence ID" value="KLV04047.1"/>
    <property type="molecule type" value="Genomic_DNA"/>
</dbReference>
<keyword evidence="11" id="KW-1185">Reference proteome</keyword>
<dbReference type="RefSeq" id="WP_047879815.1">
    <property type="nucleotide sequence ID" value="NZ_LDOT01000023.1"/>
</dbReference>
<protein>
    <submittedName>
        <fullName evidence="10">Chemotaxis protein</fullName>
    </submittedName>
</protein>
<evidence type="ECO:0000256" key="2">
    <source>
        <dbReference type="ARBA" id="ARBA00022519"/>
    </source>
</evidence>
<dbReference type="STRING" id="1195763.ABT56_15595"/>
<dbReference type="PANTHER" id="PTHR32089:SF112">
    <property type="entry name" value="LYSOZYME-LIKE PROTEIN-RELATED"/>
    <property type="match status" value="1"/>
</dbReference>
<dbReference type="SUPFAM" id="SSF58104">
    <property type="entry name" value="Methyl-accepting chemotaxis protein (MCP) signaling domain"/>
    <property type="match status" value="1"/>
</dbReference>
<evidence type="ECO:0000256" key="6">
    <source>
        <dbReference type="SAM" id="Phobius"/>
    </source>
</evidence>
<dbReference type="PROSITE" id="PS50885">
    <property type="entry name" value="HAMP"/>
    <property type="match status" value="1"/>
</dbReference>
<feature type="transmembrane region" description="Helical" evidence="6">
    <location>
        <begin position="13"/>
        <end position="35"/>
    </location>
</feature>
<dbReference type="PROSITE" id="PS50111">
    <property type="entry name" value="CHEMOTAXIS_TRANSDUC_2"/>
    <property type="match status" value="1"/>
</dbReference>
<evidence type="ECO:0000259" key="9">
    <source>
        <dbReference type="PROSITE" id="PS50885"/>
    </source>
</evidence>
<dbReference type="PANTHER" id="PTHR32089">
    <property type="entry name" value="METHYL-ACCEPTING CHEMOTAXIS PROTEIN MCPB"/>
    <property type="match status" value="1"/>
</dbReference>
<dbReference type="SMART" id="SM00304">
    <property type="entry name" value="HAMP"/>
    <property type="match status" value="1"/>
</dbReference>
<comment type="subcellular location">
    <subcellularLocation>
        <location evidence="1">Cell inner membrane</location>
        <topology evidence="1">Multi-pass membrane protein</topology>
    </subcellularLocation>
</comment>
<accession>A0A0J1JP98</accession>
<gene>
    <name evidence="10" type="ORF">ABT56_15595</name>
</gene>
<dbReference type="OrthoDB" id="2489132at2"/>
<evidence type="ECO:0000313" key="11">
    <source>
        <dbReference type="Proteomes" id="UP000036097"/>
    </source>
</evidence>
<dbReference type="GO" id="GO:0006935">
    <property type="term" value="P:chemotaxis"/>
    <property type="evidence" value="ECO:0007669"/>
    <property type="project" value="UniProtKB-ARBA"/>
</dbReference>
<dbReference type="GO" id="GO:0007165">
    <property type="term" value="P:signal transduction"/>
    <property type="evidence" value="ECO:0007669"/>
    <property type="project" value="UniProtKB-KW"/>
</dbReference>
<evidence type="ECO:0000256" key="3">
    <source>
        <dbReference type="ARBA" id="ARBA00023224"/>
    </source>
</evidence>
<dbReference type="InterPro" id="IPR000727">
    <property type="entry name" value="T_SNARE_dom"/>
</dbReference>
<keyword evidence="6" id="KW-0812">Transmembrane</keyword>
<evidence type="ECO:0000259" key="7">
    <source>
        <dbReference type="PROSITE" id="PS50111"/>
    </source>
</evidence>
<dbReference type="InterPro" id="IPR004089">
    <property type="entry name" value="MCPsignal_dom"/>
</dbReference>
<dbReference type="Pfam" id="PF00672">
    <property type="entry name" value="HAMP"/>
    <property type="match status" value="1"/>
</dbReference>
<dbReference type="InterPro" id="IPR003660">
    <property type="entry name" value="HAMP_dom"/>
</dbReference>
<dbReference type="GO" id="GO:0005886">
    <property type="term" value="C:plasma membrane"/>
    <property type="evidence" value="ECO:0007669"/>
    <property type="project" value="UniProtKB-SubCell"/>
</dbReference>
<dbReference type="Pfam" id="PF00015">
    <property type="entry name" value="MCPsignal"/>
    <property type="match status" value="1"/>
</dbReference>
<feature type="domain" description="HAMP" evidence="9">
    <location>
        <begin position="216"/>
        <end position="270"/>
    </location>
</feature>
<evidence type="ECO:0000313" key="10">
    <source>
        <dbReference type="EMBL" id="KLV04047.1"/>
    </source>
</evidence>
<feature type="domain" description="T-SNARE coiled-coil homology" evidence="8">
    <location>
        <begin position="462"/>
        <end position="524"/>
    </location>
</feature>
<evidence type="ECO:0000256" key="4">
    <source>
        <dbReference type="ARBA" id="ARBA00029447"/>
    </source>
</evidence>
<dbReference type="CDD" id="cd11386">
    <property type="entry name" value="MCP_signal"/>
    <property type="match status" value="1"/>
</dbReference>
<dbReference type="AlphaFoldDB" id="A0A0J1JP98"/>
<keyword evidence="6" id="KW-0472">Membrane</keyword>
<dbReference type="Proteomes" id="UP000036097">
    <property type="component" value="Unassembled WGS sequence"/>
</dbReference>
<dbReference type="Gene3D" id="1.10.287.950">
    <property type="entry name" value="Methyl-accepting chemotaxis protein"/>
    <property type="match status" value="1"/>
</dbReference>
<evidence type="ECO:0000256" key="1">
    <source>
        <dbReference type="ARBA" id="ARBA00004429"/>
    </source>
</evidence>
<keyword evidence="6" id="KW-1133">Transmembrane helix</keyword>
<feature type="transmembrane region" description="Helical" evidence="6">
    <location>
        <begin position="194"/>
        <end position="219"/>
    </location>
</feature>
<feature type="domain" description="Methyl-accepting transducer" evidence="7">
    <location>
        <begin position="275"/>
        <end position="511"/>
    </location>
</feature>
<dbReference type="PATRIC" id="fig|1195763.3.peg.3321"/>